<reference evidence="1 2" key="1">
    <citation type="submission" date="2019-03" db="EMBL/GenBank/DDBJ databases">
        <title>Genomic Encyclopedia of Type Strains, Phase IV (KMG-V): Genome sequencing to study the core and pangenomes of soil and plant-associated prokaryotes.</title>
        <authorList>
            <person name="Whitman W."/>
        </authorList>
    </citation>
    <scope>NUCLEOTIDE SEQUENCE [LARGE SCALE GENOMIC DNA]</scope>
    <source>
        <strain evidence="1 2">IE4868</strain>
    </source>
</reference>
<dbReference type="AlphaFoldDB" id="A0A4V2VDU4"/>
<dbReference type="RefSeq" id="WP_132552821.1">
    <property type="nucleotide sequence ID" value="NZ_SMBK01000013.1"/>
</dbReference>
<dbReference type="EMBL" id="SMBK01000013">
    <property type="protein sequence ID" value="TCU34045.1"/>
    <property type="molecule type" value="Genomic_DNA"/>
</dbReference>
<name>A0A4V2VDU4_9HYPH</name>
<sequence length="202" mass="22314">MTNDPYKPQPPLPMPEYEPLMVTPVESNRKPGQVVAFMGRQLCFFENGSPVPQIGAPVEVMITRALYSKKEDGLKDWNRVFALLLQVVTSEWTLIEHNGFECSGSMCSTTATMIGPKHLIGDKGVGPWLTPGRTMIYEAGNVNAGLTWKQPYVPRRPGKAYINTAELLAGKFPLRIQGLARVEDGMYAHAVKVDARPPEVTS</sequence>
<protein>
    <submittedName>
        <fullName evidence="1">Uncharacterized protein</fullName>
    </submittedName>
</protein>
<proteinExistence type="predicted"/>
<organism evidence="1 2">
    <name type="scientific">Rhizobium azibense</name>
    <dbReference type="NCBI Taxonomy" id="1136135"/>
    <lineage>
        <taxon>Bacteria</taxon>
        <taxon>Pseudomonadati</taxon>
        <taxon>Pseudomonadota</taxon>
        <taxon>Alphaproteobacteria</taxon>
        <taxon>Hyphomicrobiales</taxon>
        <taxon>Rhizobiaceae</taxon>
        <taxon>Rhizobium/Agrobacterium group</taxon>
        <taxon>Rhizobium</taxon>
    </lineage>
</organism>
<evidence type="ECO:0000313" key="1">
    <source>
        <dbReference type="EMBL" id="TCU34045.1"/>
    </source>
</evidence>
<accession>A0A4V2VDU4</accession>
<dbReference type="Proteomes" id="UP000295507">
    <property type="component" value="Unassembled WGS sequence"/>
</dbReference>
<gene>
    <name evidence="1" type="ORF">EV129_11328</name>
</gene>
<comment type="caution">
    <text evidence="1">The sequence shown here is derived from an EMBL/GenBank/DDBJ whole genome shotgun (WGS) entry which is preliminary data.</text>
</comment>
<evidence type="ECO:0000313" key="2">
    <source>
        <dbReference type="Proteomes" id="UP000295507"/>
    </source>
</evidence>